<name>A0A1W5DDU8_9LECA</name>
<dbReference type="SUPFAM" id="SSF53448">
    <property type="entry name" value="Nucleotide-diphospho-sugar transferases"/>
    <property type="match status" value="1"/>
</dbReference>
<evidence type="ECO:0000313" key="11">
    <source>
        <dbReference type="EMBL" id="SLM41337.1"/>
    </source>
</evidence>
<dbReference type="Gene3D" id="2.160.10.10">
    <property type="entry name" value="Hexapeptide repeat proteins"/>
    <property type="match status" value="1"/>
</dbReference>
<keyword evidence="11" id="KW-0808">Transferase</keyword>
<dbReference type="PANTHER" id="PTHR45989:SF1">
    <property type="entry name" value="TRANSLATION INITIATION FACTOR EIF-2B SUBUNIT GAMMA"/>
    <property type="match status" value="1"/>
</dbReference>
<dbReference type="InterPro" id="IPR029044">
    <property type="entry name" value="Nucleotide-diphossugar_trans"/>
</dbReference>
<keyword evidence="12" id="KW-1185">Reference proteome</keyword>
<dbReference type="GO" id="GO:0005085">
    <property type="term" value="F:guanyl-nucleotide exchange factor activity"/>
    <property type="evidence" value="ECO:0007669"/>
    <property type="project" value="TreeGrafter"/>
</dbReference>
<keyword evidence="4" id="KW-0396">Initiation factor</keyword>
<accession>A0A1W5DDU8</accession>
<sequence>MPHAQTMPPTGFQALILCGPGVSLNTFTSSPEEFPKALIPIANRPMIWYPLDWCYRMGITNIHLVTPPSSAKAIEAALSQNPHLTSLPLPTADILAPEALSQNTPTAGILRLPEVQAAITGDFLVLPCDLMCEIAGESLLEAWMIQEAGLGGAAAGIQDYLGPKMGLGGERGGRRGGMGVWFQTKGEGSVKGEETDFVATTVLHSHIRPSLTPPEGSLRSHIANLVYATPTDTLNDITEDKKSFPIRHGLIRKHGRIRMLTTHRDAHIYIFPHWVLEMISRNERLDSISEDVVGMWAKAGWQDGLGDKLGLREIFSVAEEKEGENGSHSSGSVEDDLDLGSMTTTGTSDLKNGANDASLTGFATRVGNSSMQQPSSSSKLTVPPMLAYIHPLDPAAPLIRRVDTAALLLSVSLRLAKLGSIDEVGKPASSPFAHAHKIAHPSGIAQRCTVTKNDCLLAENVSVEEKCVVKESVIGASCTIKTGARLTRCVLMDGVVVGERCQLTGCILGRRSGVGQGCVLKECELQEGYGVVEETDARGEKFMAVFPLPTLPYVASIFIVNALGHFTTSGKVPGHLYWAIIKAINSLQHKLEKPRS</sequence>
<evidence type="ECO:0000256" key="2">
    <source>
        <dbReference type="ARBA" id="ARBA00007878"/>
    </source>
</evidence>
<dbReference type="AlphaFoldDB" id="A0A1W5DDU8"/>
<evidence type="ECO:0000259" key="10">
    <source>
        <dbReference type="Pfam" id="PF25087"/>
    </source>
</evidence>
<evidence type="ECO:0000256" key="5">
    <source>
        <dbReference type="ARBA" id="ARBA00022917"/>
    </source>
</evidence>
<protein>
    <recommendedName>
        <fullName evidence="6">Translation initiation factor eIF2B subunit gamma</fullName>
    </recommendedName>
    <alternativeName>
        <fullName evidence="7">eIF2B GDP-GTP exchange factor subunit gamma</fullName>
    </alternativeName>
</protein>
<comment type="similarity">
    <text evidence="2">Belongs to the eIF-2B gamma/epsilon subunits family.</text>
</comment>
<dbReference type="GO" id="GO:0005851">
    <property type="term" value="C:eukaryotic translation initiation factor 2B complex"/>
    <property type="evidence" value="ECO:0007669"/>
    <property type="project" value="TreeGrafter"/>
</dbReference>
<proteinExistence type="inferred from homology"/>
<dbReference type="GO" id="GO:0003743">
    <property type="term" value="F:translation initiation factor activity"/>
    <property type="evidence" value="ECO:0007669"/>
    <property type="project" value="UniProtKB-KW"/>
</dbReference>
<feature type="region of interest" description="Disordered" evidence="9">
    <location>
        <begin position="320"/>
        <end position="354"/>
    </location>
</feature>
<dbReference type="Proteomes" id="UP000192927">
    <property type="component" value="Unassembled WGS sequence"/>
</dbReference>
<dbReference type="GO" id="GO:0005829">
    <property type="term" value="C:cytosol"/>
    <property type="evidence" value="ECO:0007669"/>
    <property type="project" value="UniProtKB-SubCell"/>
</dbReference>
<keyword evidence="3" id="KW-0963">Cytoplasm</keyword>
<feature type="domain" description="Mannose-1-phosphate guanyltransferase C-terminal" evidence="10">
    <location>
        <begin position="453"/>
        <end position="523"/>
    </location>
</feature>
<reference evidence="12" key="1">
    <citation type="submission" date="2017-03" db="EMBL/GenBank/DDBJ databases">
        <authorList>
            <person name="Sharma R."/>
            <person name="Thines M."/>
        </authorList>
    </citation>
    <scope>NUCLEOTIDE SEQUENCE [LARGE SCALE GENOMIC DNA]</scope>
</reference>
<evidence type="ECO:0000256" key="7">
    <source>
        <dbReference type="ARBA" id="ARBA00044229"/>
    </source>
</evidence>
<keyword evidence="5" id="KW-0648">Protein biosynthesis</keyword>
<comment type="subunit">
    <text evidence="8">Component of the translation initiation factor 2B (eIF2B) complex which is a heterodecamer of two sets of five different subunits: alpha, beta, gamma, delta and epsilon. Subunits alpha, beta and delta comprise a regulatory subcomplex and subunits epsilon and gamma comprise a catalytic subcomplex. Within the complex, the hexameric regulatory complex resides at the center, with the two heterodimeric catalytic subcomplexes bound on opposite sides.</text>
</comment>
<dbReference type="EMBL" id="FWEW01003840">
    <property type="protein sequence ID" value="SLM41337.1"/>
    <property type="molecule type" value="Genomic_DNA"/>
</dbReference>
<dbReference type="GO" id="GO:0002183">
    <property type="term" value="P:cytoplasmic translational initiation"/>
    <property type="evidence" value="ECO:0007669"/>
    <property type="project" value="TreeGrafter"/>
</dbReference>
<dbReference type="Gene3D" id="3.90.550.10">
    <property type="entry name" value="Spore Coat Polysaccharide Biosynthesis Protein SpsA, Chain A"/>
    <property type="match status" value="1"/>
</dbReference>
<dbReference type="InterPro" id="IPR056729">
    <property type="entry name" value="GMPPB_C"/>
</dbReference>
<organism evidence="11 12">
    <name type="scientific">Lasallia pustulata</name>
    <dbReference type="NCBI Taxonomy" id="136370"/>
    <lineage>
        <taxon>Eukaryota</taxon>
        <taxon>Fungi</taxon>
        <taxon>Dikarya</taxon>
        <taxon>Ascomycota</taxon>
        <taxon>Pezizomycotina</taxon>
        <taxon>Lecanoromycetes</taxon>
        <taxon>OSLEUM clade</taxon>
        <taxon>Umbilicariomycetidae</taxon>
        <taxon>Umbilicariales</taxon>
        <taxon>Umbilicariaceae</taxon>
        <taxon>Lasallia</taxon>
    </lineage>
</organism>
<dbReference type="Pfam" id="PF25087">
    <property type="entry name" value="GMPPB_C"/>
    <property type="match status" value="1"/>
</dbReference>
<evidence type="ECO:0000256" key="6">
    <source>
        <dbReference type="ARBA" id="ARBA00044196"/>
    </source>
</evidence>
<comment type="subcellular location">
    <subcellularLocation>
        <location evidence="1">Cytoplasm</location>
        <location evidence="1">Cytosol</location>
    </subcellularLocation>
</comment>
<dbReference type="InterPro" id="IPR051960">
    <property type="entry name" value="eIF2B_gamma"/>
</dbReference>
<dbReference type="CDD" id="cd04652">
    <property type="entry name" value="LbH_eIF2B_gamma_C"/>
    <property type="match status" value="1"/>
</dbReference>
<dbReference type="PANTHER" id="PTHR45989">
    <property type="entry name" value="TRANSLATION INITIATION FACTOR EIF-2B SUBUNIT GAMMA"/>
    <property type="match status" value="1"/>
</dbReference>
<evidence type="ECO:0000256" key="9">
    <source>
        <dbReference type="SAM" id="MobiDB-lite"/>
    </source>
</evidence>
<dbReference type="GO" id="GO:0016740">
    <property type="term" value="F:transferase activity"/>
    <property type="evidence" value="ECO:0007669"/>
    <property type="project" value="UniProtKB-KW"/>
</dbReference>
<evidence type="ECO:0000313" key="12">
    <source>
        <dbReference type="Proteomes" id="UP000192927"/>
    </source>
</evidence>
<evidence type="ECO:0000256" key="4">
    <source>
        <dbReference type="ARBA" id="ARBA00022540"/>
    </source>
</evidence>
<evidence type="ECO:0000256" key="8">
    <source>
        <dbReference type="ARBA" id="ARBA00046432"/>
    </source>
</evidence>
<evidence type="ECO:0000256" key="1">
    <source>
        <dbReference type="ARBA" id="ARBA00004514"/>
    </source>
</evidence>
<evidence type="ECO:0000256" key="3">
    <source>
        <dbReference type="ARBA" id="ARBA00022490"/>
    </source>
</evidence>
<feature type="compositionally biased region" description="Polar residues" evidence="9">
    <location>
        <begin position="341"/>
        <end position="354"/>
    </location>
</feature>